<dbReference type="Pfam" id="PF00561">
    <property type="entry name" value="Abhydrolase_1"/>
    <property type="match status" value="1"/>
</dbReference>
<dbReference type="EMBL" id="JAICBX010000001">
    <property type="protein sequence ID" value="MBW8635604.1"/>
    <property type="molecule type" value="Genomic_DNA"/>
</dbReference>
<evidence type="ECO:0000256" key="2">
    <source>
        <dbReference type="ARBA" id="ARBA00023125"/>
    </source>
</evidence>
<dbReference type="GO" id="GO:0006355">
    <property type="term" value="P:regulation of DNA-templated transcription"/>
    <property type="evidence" value="ECO:0007669"/>
    <property type="project" value="InterPro"/>
</dbReference>
<evidence type="ECO:0000313" key="5">
    <source>
        <dbReference type="EMBL" id="MBW8635604.1"/>
    </source>
</evidence>
<comment type="caution">
    <text evidence="5">The sequence shown here is derived from an EMBL/GenBank/DDBJ whole genome shotgun (WGS) entry which is preliminary data.</text>
</comment>
<dbReference type="SMART" id="SM00862">
    <property type="entry name" value="Trans_reg_C"/>
    <property type="match status" value="1"/>
</dbReference>
<dbReference type="GO" id="GO:0003677">
    <property type="term" value="F:DNA binding"/>
    <property type="evidence" value="ECO:0007669"/>
    <property type="project" value="UniProtKB-UniRule"/>
</dbReference>
<dbReference type="CDD" id="cd00383">
    <property type="entry name" value="trans_reg_C"/>
    <property type="match status" value="1"/>
</dbReference>
<name>A0AAE3CYF6_9HYPH</name>
<dbReference type="GO" id="GO:0016787">
    <property type="term" value="F:hydrolase activity"/>
    <property type="evidence" value="ECO:0007669"/>
    <property type="project" value="UniProtKB-KW"/>
</dbReference>
<evidence type="ECO:0000256" key="3">
    <source>
        <dbReference type="PROSITE-ProRule" id="PRU01091"/>
    </source>
</evidence>
<keyword evidence="1 5" id="KW-0378">Hydrolase</keyword>
<dbReference type="SUPFAM" id="SSF46894">
    <property type="entry name" value="C-terminal effector domain of the bipartite response regulators"/>
    <property type="match status" value="1"/>
</dbReference>
<dbReference type="Gene3D" id="3.40.50.1820">
    <property type="entry name" value="alpha/beta hydrolase"/>
    <property type="match status" value="1"/>
</dbReference>
<dbReference type="PRINTS" id="PR00111">
    <property type="entry name" value="ABHYDROLASE"/>
</dbReference>
<evidence type="ECO:0000313" key="6">
    <source>
        <dbReference type="Proteomes" id="UP001196509"/>
    </source>
</evidence>
<dbReference type="PANTHER" id="PTHR43798">
    <property type="entry name" value="MONOACYLGLYCEROL LIPASE"/>
    <property type="match status" value="1"/>
</dbReference>
<dbReference type="Pfam" id="PF00486">
    <property type="entry name" value="Trans_reg_C"/>
    <property type="match status" value="1"/>
</dbReference>
<feature type="domain" description="OmpR/PhoB-type" evidence="4">
    <location>
        <begin position="1"/>
        <end position="98"/>
    </location>
</feature>
<dbReference type="AlphaFoldDB" id="A0AAE3CYF6"/>
<organism evidence="5 6">
    <name type="scientific">Flavimaribacter sediminis</name>
    <dbReference type="NCBI Taxonomy" id="2865987"/>
    <lineage>
        <taxon>Bacteria</taxon>
        <taxon>Pseudomonadati</taxon>
        <taxon>Pseudomonadota</taxon>
        <taxon>Alphaproteobacteria</taxon>
        <taxon>Hyphomicrobiales</taxon>
        <taxon>Rhizobiaceae</taxon>
        <taxon>Flavimaribacter</taxon>
    </lineage>
</organism>
<keyword evidence="2 3" id="KW-0238">DNA-binding</keyword>
<keyword evidence="6" id="KW-1185">Reference proteome</keyword>
<proteinExistence type="predicted"/>
<dbReference type="InterPro" id="IPR016032">
    <property type="entry name" value="Sig_transdc_resp-reg_C-effctor"/>
</dbReference>
<dbReference type="SUPFAM" id="SSF53474">
    <property type="entry name" value="alpha/beta-Hydrolases"/>
    <property type="match status" value="1"/>
</dbReference>
<reference evidence="5" key="1">
    <citation type="submission" date="2021-08" db="EMBL/GenBank/DDBJ databases">
        <title>Hoeflea bacterium WL0058 sp. nov., isolated from the sediment.</title>
        <authorList>
            <person name="Wang L."/>
            <person name="Zhang D."/>
        </authorList>
    </citation>
    <scope>NUCLEOTIDE SEQUENCE</scope>
    <source>
        <strain evidence="5">WL0058</strain>
    </source>
</reference>
<gene>
    <name evidence="5" type="ORF">K1W69_00275</name>
</gene>
<dbReference type="InterPro" id="IPR036388">
    <property type="entry name" value="WH-like_DNA-bd_sf"/>
</dbReference>
<dbReference type="PROSITE" id="PS51755">
    <property type="entry name" value="OMPR_PHOB"/>
    <property type="match status" value="1"/>
</dbReference>
<evidence type="ECO:0000259" key="4">
    <source>
        <dbReference type="PROSITE" id="PS51755"/>
    </source>
</evidence>
<dbReference type="PANTHER" id="PTHR43798:SF31">
    <property type="entry name" value="AB HYDROLASE SUPERFAMILY PROTEIN YCLE"/>
    <property type="match status" value="1"/>
</dbReference>
<dbReference type="InterPro" id="IPR000073">
    <property type="entry name" value="AB_hydrolase_1"/>
</dbReference>
<evidence type="ECO:0000256" key="1">
    <source>
        <dbReference type="ARBA" id="ARBA00022801"/>
    </source>
</evidence>
<dbReference type="InterPro" id="IPR050266">
    <property type="entry name" value="AB_hydrolase_sf"/>
</dbReference>
<protein>
    <submittedName>
        <fullName evidence="5">Alpha/beta hydrolase</fullName>
    </submittedName>
</protein>
<dbReference type="Gene3D" id="1.10.10.10">
    <property type="entry name" value="Winged helix-like DNA-binding domain superfamily/Winged helix DNA-binding domain"/>
    <property type="match status" value="1"/>
</dbReference>
<dbReference type="InterPro" id="IPR029058">
    <property type="entry name" value="AB_hydrolase_fold"/>
</dbReference>
<dbReference type="GO" id="GO:0016020">
    <property type="term" value="C:membrane"/>
    <property type="evidence" value="ECO:0007669"/>
    <property type="project" value="TreeGrafter"/>
</dbReference>
<accession>A0AAE3CYF6</accession>
<dbReference type="GO" id="GO:0000160">
    <property type="term" value="P:phosphorelay signal transduction system"/>
    <property type="evidence" value="ECO:0007669"/>
    <property type="project" value="InterPro"/>
</dbReference>
<dbReference type="InterPro" id="IPR001867">
    <property type="entry name" value="OmpR/PhoB-type_DNA-bd"/>
</dbReference>
<dbReference type="RefSeq" id="WP_220226335.1">
    <property type="nucleotide sequence ID" value="NZ_JAICBX010000001.1"/>
</dbReference>
<feature type="DNA-binding region" description="OmpR/PhoB-type" evidence="3">
    <location>
        <begin position="1"/>
        <end position="98"/>
    </location>
</feature>
<sequence length="393" mass="42774">MKYSFADCVLDAESYSLARNGQPVAVEPQVFDLLLLLARNAGRLVTKDQIIAEIWNGRIVSEATISARVNAARKAVGDTGKEQKVIRTVTRRGLEMIVPVTTDAEERPVPSSKAPQTVRFTRSSDGTRIAYAASGSGPPLLRAGHFLTHLEKDWRSPVWRPYIEALGARHTLIRYDQRGTGLSDDRLGDISVESYASDLLAVADAAGLERFPIVASSQGAPAAIRAAATHPDRISRMVLYGGFAQGRAHRDPDFGEAETDALLTMIRSGWGNPKSAFMTAFTTLFCPGASRAELDNLVEIQLASASPENAARIRVEIDHIDVSNDLEKVRAPTLVIHASNDSVHPVSQGRLIAAAIEDAEFLQVESDNHIYLPSDPAWKTIVDAQLEFLNRGD</sequence>
<dbReference type="Proteomes" id="UP001196509">
    <property type="component" value="Unassembled WGS sequence"/>
</dbReference>